<organism evidence="2 3">
    <name type="scientific">Entomortierella chlamydospora</name>
    <dbReference type="NCBI Taxonomy" id="101097"/>
    <lineage>
        <taxon>Eukaryota</taxon>
        <taxon>Fungi</taxon>
        <taxon>Fungi incertae sedis</taxon>
        <taxon>Mucoromycota</taxon>
        <taxon>Mortierellomycotina</taxon>
        <taxon>Mortierellomycetes</taxon>
        <taxon>Mortierellales</taxon>
        <taxon>Mortierellaceae</taxon>
        <taxon>Entomortierella</taxon>
    </lineage>
</organism>
<name>A0A9P6MV53_9FUNG</name>
<accession>A0A9P6MV53</accession>
<evidence type="ECO:0000256" key="1">
    <source>
        <dbReference type="SAM" id="MobiDB-lite"/>
    </source>
</evidence>
<dbReference type="AlphaFoldDB" id="A0A9P6MV53"/>
<sequence length="562" mass="64059">MSSSDRKKSIKTSLWRQHVEGLPNAAYFMSEDKPQSFDHIRYLTALNPASNDREEVTNDWKNKVVPSLESSTLPELREWVSKISARDKFWSSLKEKELEEMEKDRRRKRLARLKVTADTCLEEVEGLLVDETRADVEDERLKLQQIGKISTSTIYKVTGDYSGHEEIRTSENNNKCSSHLETVASLNRTTSPETSISKRKRVSFGRSLTMADLNPPGCSLPTKDSNEGDVCSKPISRSLRSSISSNLPSTDPGDTSFRTDQDLHVSTSKIYTWDYLEGDGRRDSHVDSPWIINEIEVGRDLMDFRDGIIQENGMLSDPHEKLAVNFIFLVEGDHQNRGLQAEVEDKSWAALCEATRSRVDPLPNGIVEEAHQWVHFLAQENPDSLRVRLSTSPPTDPNLRSILNLMVSNGQLWNSQTQTQEDTRNADSDLLVPDFSTTTMAQKRELSLALLEGKVASNRVFQIWDDKTKLEPLVEFFTMQIHSEGTYMMRRFAVCYIAADHMNMFSIISMMEAFQHAREKVMKTLNAIRVVKVRPNTDPKVPLSWLRLSFKKPKMTLVLDGE</sequence>
<dbReference type="Proteomes" id="UP000703661">
    <property type="component" value="Unassembled WGS sequence"/>
</dbReference>
<evidence type="ECO:0000313" key="3">
    <source>
        <dbReference type="Proteomes" id="UP000703661"/>
    </source>
</evidence>
<proteinExistence type="predicted"/>
<protein>
    <submittedName>
        <fullName evidence="2">Uncharacterized protein</fullName>
    </submittedName>
</protein>
<reference evidence="2" key="1">
    <citation type="journal article" date="2020" name="Fungal Divers.">
        <title>Resolving the Mortierellaceae phylogeny through synthesis of multi-gene phylogenetics and phylogenomics.</title>
        <authorList>
            <person name="Vandepol N."/>
            <person name="Liber J."/>
            <person name="Desiro A."/>
            <person name="Na H."/>
            <person name="Kennedy M."/>
            <person name="Barry K."/>
            <person name="Grigoriev I.V."/>
            <person name="Miller A.N."/>
            <person name="O'Donnell K."/>
            <person name="Stajich J.E."/>
            <person name="Bonito G."/>
        </authorList>
    </citation>
    <scope>NUCLEOTIDE SEQUENCE</scope>
    <source>
        <strain evidence="2">NRRL 2769</strain>
    </source>
</reference>
<evidence type="ECO:0000313" key="2">
    <source>
        <dbReference type="EMBL" id="KAG0014787.1"/>
    </source>
</evidence>
<keyword evidence="3" id="KW-1185">Reference proteome</keyword>
<dbReference type="EMBL" id="JAAAID010000691">
    <property type="protein sequence ID" value="KAG0014787.1"/>
    <property type="molecule type" value="Genomic_DNA"/>
</dbReference>
<gene>
    <name evidence="2" type="ORF">BGZ80_010233</name>
</gene>
<feature type="compositionally biased region" description="Low complexity" evidence="1">
    <location>
        <begin position="240"/>
        <end position="249"/>
    </location>
</feature>
<comment type="caution">
    <text evidence="2">The sequence shown here is derived from an EMBL/GenBank/DDBJ whole genome shotgun (WGS) entry which is preliminary data.</text>
</comment>
<feature type="region of interest" description="Disordered" evidence="1">
    <location>
        <begin position="240"/>
        <end position="260"/>
    </location>
</feature>